<dbReference type="Proteomes" id="UP000224634">
    <property type="component" value="Unassembled WGS sequence"/>
</dbReference>
<accession>A0A2B7XZK9</accession>
<keyword evidence="6" id="KW-1185">Reference proteome</keyword>
<dbReference type="InterPro" id="IPR027417">
    <property type="entry name" value="P-loop_NTPase"/>
</dbReference>
<dbReference type="Pfam" id="PF24883">
    <property type="entry name" value="NPHP3_N"/>
    <property type="match status" value="1"/>
</dbReference>
<evidence type="ECO:0000256" key="2">
    <source>
        <dbReference type="SAM" id="MobiDB-lite"/>
    </source>
</evidence>
<feature type="region of interest" description="Disordered" evidence="2">
    <location>
        <begin position="13"/>
        <end position="36"/>
    </location>
</feature>
<dbReference type="Gene3D" id="3.40.50.300">
    <property type="entry name" value="P-loop containing nucleotide triphosphate hydrolases"/>
    <property type="match status" value="1"/>
</dbReference>
<feature type="transmembrane region" description="Helical" evidence="3">
    <location>
        <begin position="1488"/>
        <end position="1508"/>
    </location>
</feature>
<feature type="region of interest" description="Disordered" evidence="2">
    <location>
        <begin position="1320"/>
        <end position="1339"/>
    </location>
</feature>
<dbReference type="SUPFAM" id="SSF53474">
    <property type="entry name" value="alpha/beta-Hydrolases"/>
    <property type="match status" value="1"/>
</dbReference>
<dbReference type="SUPFAM" id="SSF52540">
    <property type="entry name" value="P-loop containing nucleoside triphosphate hydrolases"/>
    <property type="match status" value="1"/>
</dbReference>
<reference evidence="5 6" key="1">
    <citation type="submission" date="2017-10" db="EMBL/GenBank/DDBJ databases">
        <title>Comparative genomics in systemic dimorphic fungi from Ajellomycetaceae.</title>
        <authorList>
            <person name="Munoz J.F."/>
            <person name="Mcewen J.G."/>
            <person name="Clay O.K."/>
            <person name="Cuomo C.A."/>
        </authorList>
    </citation>
    <scope>NUCLEOTIDE SEQUENCE [LARGE SCALE GENOMIC DNA]</scope>
    <source>
        <strain evidence="5 6">UAMH7299</strain>
    </source>
</reference>
<dbReference type="InterPro" id="IPR029058">
    <property type="entry name" value="AB_hydrolase_fold"/>
</dbReference>
<keyword evidence="3" id="KW-1133">Transmembrane helix</keyword>
<evidence type="ECO:0000313" key="6">
    <source>
        <dbReference type="Proteomes" id="UP000224634"/>
    </source>
</evidence>
<dbReference type="EMBL" id="PDNA01000093">
    <property type="protein sequence ID" value="PGH14460.1"/>
    <property type="molecule type" value="Genomic_DNA"/>
</dbReference>
<dbReference type="OrthoDB" id="194358at2759"/>
<comment type="caution">
    <text evidence="5">The sequence shown here is derived from an EMBL/GenBank/DDBJ whole genome shotgun (WGS) entry which is preliminary data.</text>
</comment>
<keyword evidence="1" id="KW-0677">Repeat</keyword>
<feature type="transmembrane region" description="Helical" evidence="3">
    <location>
        <begin position="1239"/>
        <end position="1257"/>
    </location>
</feature>
<keyword evidence="3" id="KW-0812">Transmembrane</keyword>
<sequence>MYKALKEEHVPSSWTGWREKDHSSHSRDKHESSIPPPVDIIAVQGLASTYERTWSKERNDGSSVMWLRDLLPVDLEEARIMTFEYDSKWLEDPSYVSLRDCGERLLRSILYDRTHRGEETMCPIMARRPLILIGHSFGGLVIKQALVSAAKELQSHPKYEDYQSLITSIAGVVFLGTPHNGSKLASYGTIQANIRSWLGGPSNPEILAPLILESTTSLVGGLMTDFQNIQQGDRLSGLLAYYFYETKPLTIGRWNVMRVVDEDSACYGADPHFCIPLEADHKNMNKFGSRDESNYLEVKNCLVAIHSKARSIVDQRWGNYQYSSHCPDGKVKEIQDWLSPVPFLEYENLQAHRLEGTCEWVFDMDIVKMWLNPQPSDPKTVWISGKAGSGKSIITTYLYDHISAIVDQENWSPTDPSRCSGMPDSISCKHYSMLDNQAVLYFPFKRDRTIASAIRTLIDQILRFQPLNSNLQEIVLEFKRAGNKGVATRGGFYVLMRLLKAFPLTYIIIDGIDECDEASALLELLHPLSGLPQVRLMLIGRRDEIILDNMNEFFDSALLLDVSQHNGNDISLFIAQKVNLIADVNPVISPDKELIVEFVSMESRGMFQWVKLILDPLKHAKTEKDIWSALREFPNDLDEAYTKTFQRLSKLPGFKRNKVTVVLSILSSAYRPLTLQELGVAVEIQERIARKSSGEPEDGSPNIEDWLGSAIEEGKTLPEGYFSFLGPLVDIFDFSGAQSTRKQYSHASGPSVSGTITICHFSLSQWLTKTSSNADYMSEFRFTETDAHLQASRVCLAMLSSKVQLLNYFQGMYTPQLTSVPFANYAGEYGARHVRAVGGWENTLSSRNNILHDLGILYFATASLEHSIDLALVICSALSTQLNQINVRFVNQLQLVIAIRDLKNALFIASNNTSALKYALPQLSESLHGLSTDPGFQRYLRRFNLDPSTPVSTDTAQPSLNAELDSTMMTRVLAFLEQESCSEQGNNSEWMDKVNSVCKALRSLRMLTIFLAVDPVRTWLYSQTGTQGISPIAALAHIADTIDTHLAVFLLPRKLVSQHDFRGTFEVEQSHPFYGPITSTRHELKERDAKGLGPTFYKDHILIHYAMSLWEWRATKFMLAAMEFDAHDGFSMNLFSVSWLTGPLRGAVAFREGDSGSYVDPAVEMFNRTSVKTSPSPSMRVKEILWLASRTILMFIFKYLTHVCPQLEYLFLDVTMTGRHILSMLLPVIKLMLENRPQLLLSFVLYILRVFFAPWVYRFFPYQPWKDLIGIINDPTEYQSPTRNTGWSSLSLSIAQELLFCGMSLRDIFYLYDRARQPSEASQRQPPVDNRASPNPKSKISQTATSIFSNLLLIPVNFHRIVFVERTLLFSVHILYTLIQCSAFLVRNYKWSWKSMFGFGTQLLGYTTGRTLSLVDSLSLYVRIWLVSKLLNRYNPRSLFSLLFDYVIMPIPRWCWRKMHDPVTVLVLVWQSCTDMLYTSVQGMKEPGMIRTTIFCVAGLIVCIALLFTSMMRDSLRLAQAKRSCAKAGEIAAKATGIEDASLYLRWSAVKGVDGERLPTVSKYELLDT</sequence>
<evidence type="ECO:0000259" key="4">
    <source>
        <dbReference type="Pfam" id="PF24883"/>
    </source>
</evidence>
<gene>
    <name evidence="5" type="ORF">AJ80_05905</name>
</gene>
<keyword evidence="3" id="KW-0472">Membrane</keyword>
<dbReference type="PANTHER" id="PTHR10039:SF15">
    <property type="entry name" value="NACHT DOMAIN-CONTAINING PROTEIN"/>
    <property type="match status" value="1"/>
</dbReference>
<dbReference type="PANTHER" id="PTHR10039">
    <property type="entry name" value="AMELOGENIN"/>
    <property type="match status" value="1"/>
</dbReference>
<evidence type="ECO:0000256" key="1">
    <source>
        <dbReference type="ARBA" id="ARBA00022737"/>
    </source>
</evidence>
<feature type="transmembrane region" description="Helical" evidence="3">
    <location>
        <begin position="1368"/>
        <end position="1386"/>
    </location>
</feature>
<dbReference type="InterPro" id="IPR056884">
    <property type="entry name" value="NPHP3-like_N"/>
</dbReference>
<evidence type="ECO:0000313" key="5">
    <source>
        <dbReference type="EMBL" id="PGH14460.1"/>
    </source>
</evidence>
<protein>
    <recommendedName>
        <fullName evidence="4">Nephrocystin 3-like N-terminal domain-containing protein</fullName>
    </recommendedName>
</protein>
<dbReference type="Gene3D" id="3.40.50.1820">
    <property type="entry name" value="alpha/beta hydrolase"/>
    <property type="match status" value="1"/>
</dbReference>
<name>A0A2B7XZK9_POLH7</name>
<organism evidence="5 6">
    <name type="scientific">Polytolypa hystricis (strain UAMH7299)</name>
    <dbReference type="NCBI Taxonomy" id="1447883"/>
    <lineage>
        <taxon>Eukaryota</taxon>
        <taxon>Fungi</taxon>
        <taxon>Dikarya</taxon>
        <taxon>Ascomycota</taxon>
        <taxon>Pezizomycotina</taxon>
        <taxon>Eurotiomycetes</taxon>
        <taxon>Eurotiomycetidae</taxon>
        <taxon>Onygenales</taxon>
        <taxon>Onygenales incertae sedis</taxon>
        <taxon>Polytolypa</taxon>
    </lineage>
</organism>
<proteinExistence type="predicted"/>
<feature type="domain" description="Nephrocystin 3-like N-terminal" evidence="4">
    <location>
        <begin position="356"/>
        <end position="538"/>
    </location>
</feature>
<evidence type="ECO:0000256" key="3">
    <source>
        <dbReference type="SAM" id="Phobius"/>
    </source>
</evidence>
<feature type="compositionally biased region" description="Basic and acidic residues" evidence="2">
    <location>
        <begin position="17"/>
        <end position="32"/>
    </location>
</feature>